<evidence type="ECO:0000313" key="3">
    <source>
        <dbReference type="Proteomes" id="UP000037178"/>
    </source>
</evidence>
<keyword evidence="3" id="KW-1185">Reference proteome</keyword>
<comment type="caution">
    <text evidence="2">The sequence shown here is derived from an EMBL/GenBank/DDBJ whole genome shotgun (WGS) entry which is preliminary data.</text>
</comment>
<dbReference type="EMBL" id="LFTY01000002">
    <property type="protein sequence ID" value="KMW59760.1"/>
    <property type="molecule type" value="Genomic_DNA"/>
</dbReference>
<evidence type="ECO:0008006" key="4">
    <source>
        <dbReference type="Google" id="ProtNLM"/>
    </source>
</evidence>
<feature type="compositionally biased region" description="Basic and acidic residues" evidence="1">
    <location>
        <begin position="139"/>
        <end position="162"/>
    </location>
</feature>
<accession>A0A0J9EAE4</accession>
<reference evidence="2 3" key="1">
    <citation type="submission" date="2015-06" db="EMBL/GenBank/DDBJ databases">
        <title>Draft genome sequence of an Alphaproteobacteria species associated to the Mediterranean sponge Oscarella lobularis.</title>
        <authorList>
            <person name="Jourda C."/>
            <person name="Santini S."/>
            <person name="Claverie J.-M."/>
        </authorList>
    </citation>
    <scope>NUCLEOTIDE SEQUENCE [LARGE SCALE GENOMIC DNA]</scope>
    <source>
        <strain evidence="2">IGS</strain>
    </source>
</reference>
<evidence type="ECO:0000313" key="2">
    <source>
        <dbReference type="EMBL" id="KMW59760.1"/>
    </source>
</evidence>
<feature type="region of interest" description="Disordered" evidence="1">
    <location>
        <begin position="136"/>
        <end position="162"/>
    </location>
</feature>
<dbReference type="Proteomes" id="UP000037178">
    <property type="component" value="Unassembled WGS sequence"/>
</dbReference>
<organism evidence="2 3">
    <name type="scientific">Candidatus Rhodobacter oscarellae</name>
    <dbReference type="NCBI Taxonomy" id="1675527"/>
    <lineage>
        <taxon>Bacteria</taxon>
        <taxon>Pseudomonadati</taxon>
        <taxon>Pseudomonadota</taxon>
        <taxon>Alphaproteobacteria</taxon>
        <taxon>Rhodobacterales</taxon>
        <taxon>Rhodobacter group</taxon>
        <taxon>Rhodobacter</taxon>
    </lineage>
</organism>
<sequence length="162" mass="18501">MTLEQPEAEAIVAHLMQEAKGSVLDNAFERFLAICHLPLETGTFEGHRVLRTTSELKQLFQEFVDYYALNQITDTIRTPISIEARDENVILCTHESWHVSSQQLLKNKMTAFTEIHRRNGVWAVTRSYYASEGSAQFHKTLEPRPARSSDLPNSDKKDQSHG</sequence>
<protein>
    <recommendedName>
        <fullName evidence="4">SnoaL-like domain-containing protein</fullName>
    </recommendedName>
</protein>
<name>A0A0J9EAE4_9RHOB</name>
<proteinExistence type="predicted"/>
<evidence type="ECO:0000256" key="1">
    <source>
        <dbReference type="SAM" id="MobiDB-lite"/>
    </source>
</evidence>
<dbReference type="AlphaFoldDB" id="A0A0J9EAE4"/>
<dbReference type="RefSeq" id="WP_049645190.1">
    <property type="nucleotide sequence ID" value="NZ_LFTY01000002.1"/>
</dbReference>
<dbReference type="OrthoDB" id="7858976at2"/>
<dbReference type="STRING" id="1675527.AIOL_004743"/>
<dbReference type="PATRIC" id="fig|1675527.3.peg.4978"/>
<gene>
    <name evidence="2" type="ORF">AIOL_004743</name>
</gene>